<organism evidence="1 2">
    <name type="scientific">Candidatus Syntrophosphaera thermopropionivorans</name>
    <dbReference type="NCBI Taxonomy" id="2593015"/>
    <lineage>
        <taxon>Bacteria</taxon>
        <taxon>Pseudomonadati</taxon>
        <taxon>Candidatus Cloacimonadota</taxon>
        <taxon>Candidatus Cloacimonadia</taxon>
        <taxon>Candidatus Cloacimonadales</taxon>
        <taxon>Candidatus Cloacimonadaceae</taxon>
        <taxon>Candidatus Syntrophosphaera</taxon>
    </lineage>
</organism>
<evidence type="ECO:0000313" key="2">
    <source>
        <dbReference type="Proteomes" id="UP000294588"/>
    </source>
</evidence>
<dbReference type="EMBL" id="SMOG01000001">
    <property type="protein sequence ID" value="TDF74692.1"/>
    <property type="molecule type" value="Genomic_DNA"/>
</dbReference>
<keyword evidence="2" id="KW-1185">Reference proteome</keyword>
<dbReference type="Proteomes" id="UP000294588">
    <property type="component" value="Unassembled WGS sequence"/>
</dbReference>
<accession>A0AC61QL77</accession>
<protein>
    <submittedName>
        <fullName evidence="1">Integration host factor subunit beta</fullName>
    </submittedName>
</protein>
<evidence type="ECO:0000313" key="1">
    <source>
        <dbReference type="EMBL" id="TDF74692.1"/>
    </source>
</evidence>
<reference evidence="1" key="1">
    <citation type="submission" date="2019-03" db="EMBL/GenBank/DDBJ databases">
        <title>Candidatus Syntrophosphaera thermopropionivorans: a novel player in syntrophic propionate oxidation during anaerobic digestion.</title>
        <authorList>
            <person name="Dyksma S."/>
        </authorList>
    </citation>
    <scope>NUCLEOTIDE SEQUENCE</scope>
    <source>
        <strain evidence="1">W5</strain>
    </source>
</reference>
<sequence>MTKADLVKIISESTGIIRKDVAVVVDAFLQAIKDSLSQGNHIEIRGFGTFKLKTRKPRVGRNPKTAQRVPVPARTVPTFKFSREFKNSVSNVKIDE</sequence>
<proteinExistence type="predicted"/>
<name>A0AC61QL77_9BACT</name>
<comment type="caution">
    <text evidence="1">The sequence shown here is derived from an EMBL/GenBank/DDBJ whole genome shotgun (WGS) entry which is preliminary data.</text>
</comment>
<gene>
    <name evidence="1" type="ORF">E0946_00995</name>
</gene>